<organism evidence="10 11">
    <name type="scientific">Pichia membranifaciens NRRL Y-2026</name>
    <dbReference type="NCBI Taxonomy" id="763406"/>
    <lineage>
        <taxon>Eukaryota</taxon>
        <taxon>Fungi</taxon>
        <taxon>Dikarya</taxon>
        <taxon>Ascomycota</taxon>
        <taxon>Saccharomycotina</taxon>
        <taxon>Pichiomycetes</taxon>
        <taxon>Pichiales</taxon>
        <taxon>Pichiaceae</taxon>
        <taxon>Pichia</taxon>
    </lineage>
</organism>
<evidence type="ECO:0000313" key="11">
    <source>
        <dbReference type="Proteomes" id="UP000094455"/>
    </source>
</evidence>
<feature type="transmembrane region" description="Helical" evidence="9">
    <location>
        <begin position="371"/>
        <end position="396"/>
    </location>
</feature>
<dbReference type="RefSeq" id="XP_019017778.1">
    <property type="nucleotide sequence ID" value="XM_019162533.1"/>
</dbReference>
<feature type="transmembrane region" description="Helical" evidence="9">
    <location>
        <begin position="331"/>
        <end position="351"/>
    </location>
</feature>
<evidence type="ECO:0000256" key="1">
    <source>
        <dbReference type="ARBA" id="ARBA00004141"/>
    </source>
</evidence>
<feature type="transmembrane region" description="Helical" evidence="9">
    <location>
        <begin position="408"/>
        <end position="430"/>
    </location>
</feature>
<dbReference type="AlphaFoldDB" id="A0A1E3NKI6"/>
<dbReference type="GO" id="GO:0005794">
    <property type="term" value="C:Golgi apparatus"/>
    <property type="evidence" value="ECO:0007669"/>
    <property type="project" value="UniProtKB-SubCell"/>
</dbReference>
<evidence type="ECO:0000256" key="6">
    <source>
        <dbReference type="ARBA" id="ARBA00022989"/>
    </source>
</evidence>
<keyword evidence="7" id="KW-0333">Golgi apparatus</keyword>
<keyword evidence="4 9" id="KW-0812">Transmembrane</keyword>
<evidence type="ECO:0000256" key="2">
    <source>
        <dbReference type="ARBA" id="ARBA00004555"/>
    </source>
</evidence>
<dbReference type="Proteomes" id="UP000094455">
    <property type="component" value="Unassembled WGS sequence"/>
</dbReference>
<protein>
    <recommendedName>
        <fullName evidence="9">Transmembrane 9 superfamily member</fullName>
    </recommendedName>
</protein>
<feature type="transmembrane region" description="Helical" evidence="9">
    <location>
        <begin position="550"/>
        <end position="575"/>
    </location>
</feature>
<comment type="similarity">
    <text evidence="3 9">Belongs to the nonaspanin (TM9SF) (TC 9.A.2) family.</text>
</comment>
<dbReference type="STRING" id="763406.A0A1E3NKI6"/>
<dbReference type="PANTHER" id="PTHR10766">
    <property type="entry name" value="TRANSMEMBRANE 9 SUPERFAMILY PROTEIN"/>
    <property type="match status" value="1"/>
</dbReference>
<evidence type="ECO:0000256" key="3">
    <source>
        <dbReference type="ARBA" id="ARBA00005227"/>
    </source>
</evidence>
<feature type="non-terminal residue" evidence="10">
    <location>
        <position position="1"/>
    </location>
</feature>
<evidence type="ECO:0000256" key="8">
    <source>
        <dbReference type="ARBA" id="ARBA00023136"/>
    </source>
</evidence>
<evidence type="ECO:0000256" key="4">
    <source>
        <dbReference type="ARBA" id="ARBA00022692"/>
    </source>
</evidence>
<evidence type="ECO:0000256" key="7">
    <source>
        <dbReference type="ARBA" id="ARBA00023034"/>
    </source>
</evidence>
<dbReference type="EMBL" id="KV454003">
    <property type="protein sequence ID" value="ODQ46665.1"/>
    <property type="molecule type" value="Genomic_DNA"/>
</dbReference>
<gene>
    <name evidence="10" type="ORF">PICMEDRAFT_28095</name>
</gene>
<feature type="transmembrane region" description="Helical" evidence="9">
    <location>
        <begin position="242"/>
        <end position="264"/>
    </location>
</feature>
<keyword evidence="6 9" id="KW-1133">Transmembrane helix</keyword>
<keyword evidence="5" id="KW-0732">Signal</keyword>
<reference evidence="10 11" key="1">
    <citation type="journal article" date="2016" name="Proc. Natl. Acad. Sci. U.S.A.">
        <title>Comparative genomics of biotechnologically important yeasts.</title>
        <authorList>
            <person name="Riley R."/>
            <person name="Haridas S."/>
            <person name="Wolfe K.H."/>
            <person name="Lopes M.R."/>
            <person name="Hittinger C.T."/>
            <person name="Goeker M."/>
            <person name="Salamov A.A."/>
            <person name="Wisecaver J.H."/>
            <person name="Long T.M."/>
            <person name="Calvey C.H."/>
            <person name="Aerts A.L."/>
            <person name="Barry K.W."/>
            <person name="Choi C."/>
            <person name="Clum A."/>
            <person name="Coughlan A.Y."/>
            <person name="Deshpande S."/>
            <person name="Douglass A.P."/>
            <person name="Hanson S.J."/>
            <person name="Klenk H.-P."/>
            <person name="LaButti K.M."/>
            <person name="Lapidus A."/>
            <person name="Lindquist E.A."/>
            <person name="Lipzen A.M."/>
            <person name="Meier-Kolthoff J.P."/>
            <person name="Ohm R.A."/>
            <person name="Otillar R.P."/>
            <person name="Pangilinan J.L."/>
            <person name="Peng Y."/>
            <person name="Rokas A."/>
            <person name="Rosa C.A."/>
            <person name="Scheuner C."/>
            <person name="Sibirny A.A."/>
            <person name="Slot J.C."/>
            <person name="Stielow J.B."/>
            <person name="Sun H."/>
            <person name="Kurtzman C.P."/>
            <person name="Blackwell M."/>
            <person name="Grigoriev I.V."/>
            <person name="Jeffries T.W."/>
        </authorList>
    </citation>
    <scope>NUCLEOTIDE SEQUENCE [LARGE SCALE GENOMIC DNA]</scope>
    <source>
        <strain evidence="10 11">NRRL Y-2026</strain>
    </source>
</reference>
<comment type="subcellular location">
    <subcellularLocation>
        <location evidence="2">Golgi apparatus</location>
    </subcellularLocation>
    <subcellularLocation>
        <location evidence="1">Membrane</location>
        <topology evidence="1">Multi-pass membrane protein</topology>
    </subcellularLocation>
</comment>
<dbReference type="Pfam" id="PF02990">
    <property type="entry name" value="EMP70"/>
    <property type="match status" value="1"/>
</dbReference>
<feature type="transmembrane region" description="Helical" evidence="9">
    <location>
        <begin position="295"/>
        <end position="319"/>
    </location>
</feature>
<feature type="non-terminal residue" evidence="10">
    <location>
        <position position="628"/>
    </location>
</feature>
<keyword evidence="8 9" id="KW-0472">Membrane</keyword>
<feature type="transmembrane region" description="Helical" evidence="9">
    <location>
        <begin position="512"/>
        <end position="538"/>
    </location>
</feature>
<dbReference type="GeneID" id="30179220"/>
<feature type="transmembrane region" description="Helical" evidence="9">
    <location>
        <begin position="479"/>
        <end position="500"/>
    </location>
</feature>
<feature type="transmembrane region" description="Helical" evidence="9">
    <location>
        <begin position="587"/>
        <end position="620"/>
    </location>
</feature>
<dbReference type="GO" id="GO:0072657">
    <property type="term" value="P:protein localization to membrane"/>
    <property type="evidence" value="ECO:0007669"/>
    <property type="project" value="TreeGrafter"/>
</dbReference>
<evidence type="ECO:0000256" key="5">
    <source>
        <dbReference type="ARBA" id="ARBA00022729"/>
    </source>
</evidence>
<evidence type="ECO:0000313" key="10">
    <source>
        <dbReference type="EMBL" id="ODQ46665.1"/>
    </source>
</evidence>
<keyword evidence="11" id="KW-1185">Reference proteome</keyword>
<name>A0A1E3NKI6_9ASCO</name>
<dbReference type="InterPro" id="IPR004240">
    <property type="entry name" value="EMP70"/>
</dbReference>
<evidence type="ECO:0000256" key="9">
    <source>
        <dbReference type="RuleBase" id="RU363079"/>
    </source>
</evidence>
<dbReference type="OrthoDB" id="1666796at2759"/>
<dbReference type="PANTHER" id="PTHR10766:SF55">
    <property type="entry name" value="TRANSMEMBRANE 9 SUPERFAMILY MEMBER 4"/>
    <property type="match status" value="1"/>
</dbReference>
<dbReference type="GO" id="GO:0016020">
    <property type="term" value="C:membrane"/>
    <property type="evidence" value="ECO:0007669"/>
    <property type="project" value="UniProtKB-SubCell"/>
</dbReference>
<sequence length="628" mass="70209">FSRDERIDLLVNSATSAASDRNIGYYRLPFVCPNSSSAKPVHLSVAEIINGDRFWQSDYRLAFLKDEPCLRICDRVMHQRSIEKSVEIIKDDYIAHWVVDGIPASTTFINDDGVSGPKKYYIPGFSLGYEQDGDAYINNHVMIVIRFHKESDDPEKYSIVGVEVYPKSVKEAVCPGATRGYEHFKLDPHQEEQLVPFTYSIYWREDPDLEHKDRWKMYIDPSTIDENGNIIQASSKNTAIHWVSLINSFVVLSFVSIIVAFVLMTTFRSNLASESASEFGQVAQSSFTPPVFLNLLSILTGSGIQFIFTLLGSGLLSFVFFRNTFGQQTTIFSAVIAVLIIGGFFAGFSSIQLFKLFSTSSGELNLKKTIIISSLSGSALITLSLIVVVIANALVFDSDSPRSFKFGTFMCLFLIYVVLQIPISVIGGIISKNFNLLTKLLVKKMPDFVSSSVPLKKASNKPLPASSSRNYPFYLKLPFSLLILGICPCSIVFIESRFLYVALLVERASTSYFMYGFIISAAILLLVVMVEIGIIATYLRLLNVGSQVNWQWWTFLTCSFSIWIYLVPLSIYHLIFKMKLLDSGSPVLYMVYTTILNTVVSIACGSLALWSATMFVYAVVYSAGTKED</sequence>
<proteinExistence type="inferred from homology"/>
<accession>A0A1E3NKI6</accession>